<dbReference type="AlphaFoldDB" id="A0A7R9QGG8"/>
<feature type="signal peptide" evidence="1">
    <location>
        <begin position="1"/>
        <end position="19"/>
    </location>
</feature>
<organism evidence="2">
    <name type="scientific">Oppiella nova</name>
    <dbReference type="NCBI Taxonomy" id="334625"/>
    <lineage>
        <taxon>Eukaryota</taxon>
        <taxon>Metazoa</taxon>
        <taxon>Ecdysozoa</taxon>
        <taxon>Arthropoda</taxon>
        <taxon>Chelicerata</taxon>
        <taxon>Arachnida</taxon>
        <taxon>Acari</taxon>
        <taxon>Acariformes</taxon>
        <taxon>Sarcoptiformes</taxon>
        <taxon>Oribatida</taxon>
        <taxon>Brachypylina</taxon>
        <taxon>Oppioidea</taxon>
        <taxon>Oppiidae</taxon>
        <taxon>Oppiella</taxon>
    </lineage>
</organism>
<dbReference type="EMBL" id="CAJPVJ010001885">
    <property type="protein sequence ID" value="CAG2165440.1"/>
    <property type="molecule type" value="Genomic_DNA"/>
</dbReference>
<evidence type="ECO:0000313" key="3">
    <source>
        <dbReference type="Proteomes" id="UP000728032"/>
    </source>
</evidence>
<evidence type="ECO:0000256" key="1">
    <source>
        <dbReference type="SAM" id="SignalP"/>
    </source>
</evidence>
<proteinExistence type="predicted"/>
<gene>
    <name evidence="2" type="ORF">ONB1V03_LOCUS4982</name>
</gene>
<evidence type="ECO:0000313" key="2">
    <source>
        <dbReference type="EMBL" id="CAD7645011.1"/>
    </source>
</evidence>
<accession>A0A7R9QGG8</accession>
<protein>
    <submittedName>
        <fullName evidence="2">Uncharacterized protein</fullName>
    </submittedName>
</protein>
<dbReference type="EMBL" id="OC916710">
    <property type="protein sequence ID" value="CAD7645011.1"/>
    <property type="molecule type" value="Genomic_DNA"/>
</dbReference>
<reference evidence="2" key="1">
    <citation type="submission" date="2020-11" db="EMBL/GenBank/DDBJ databases">
        <authorList>
            <person name="Tran Van P."/>
        </authorList>
    </citation>
    <scope>NUCLEOTIDE SEQUENCE</scope>
</reference>
<sequence>MSRIVIICLVLGFIGTVWAKQKSCSENWDSCGGVAKKQCCNHNSYITPHNPAVERLQCVNTDFDADDQGHFLAWKGVCQRVCQPLLSGCVLDSDTESPDMYRCCPDSGLVCQETTETKGTVEFVIQQYLQHRPNSLTQHHFLTLKSVFKHIYHKTHGLYN</sequence>
<name>A0A7R9QGG8_9ACAR</name>
<dbReference type="Proteomes" id="UP000728032">
    <property type="component" value="Unassembled WGS sequence"/>
</dbReference>
<feature type="chain" id="PRO_5036211833" evidence="1">
    <location>
        <begin position="20"/>
        <end position="160"/>
    </location>
</feature>
<keyword evidence="3" id="KW-1185">Reference proteome</keyword>
<keyword evidence="1" id="KW-0732">Signal</keyword>